<dbReference type="KEGG" id="vqi:CCZ37_15950"/>
<evidence type="ECO:0000313" key="2">
    <source>
        <dbReference type="Proteomes" id="UP000215148"/>
    </source>
</evidence>
<organism evidence="1 2">
    <name type="scientific">Vibrio qinghaiensis</name>
    <dbReference type="NCBI Taxonomy" id="2025808"/>
    <lineage>
        <taxon>Bacteria</taxon>
        <taxon>Pseudomonadati</taxon>
        <taxon>Pseudomonadota</taxon>
        <taxon>Gammaproteobacteria</taxon>
        <taxon>Vibrionales</taxon>
        <taxon>Vibrionaceae</taxon>
        <taxon>Vibrio</taxon>
    </lineage>
</organism>
<reference evidence="1 2" key="1">
    <citation type="submission" date="2017-08" db="EMBL/GenBank/DDBJ databases">
        <title>The Vibrio qinghaiensis sp.-Q67 is a luminous bacteria isolated firstly from Qinghai lake, Qinghai province, China, which has been proved to be very sensitive to detect environmental and food pollutants. Therefore, complete genome analysis of V. qinghaiensis sp.-Q67 highlights the potential application of this strain on detection of hazards in the contaminated environments.</title>
        <authorList>
            <person name="Gong L."/>
        </authorList>
    </citation>
    <scope>NUCLEOTIDE SEQUENCE [LARGE SCALE GENOMIC DNA]</scope>
    <source>
        <strain evidence="1 2">Q67</strain>
    </source>
</reference>
<evidence type="ECO:0008006" key="3">
    <source>
        <dbReference type="Google" id="ProtNLM"/>
    </source>
</evidence>
<protein>
    <recommendedName>
        <fullName evidence="3">DUF4760 domain-containing protein</fullName>
    </recommendedName>
</protein>
<gene>
    <name evidence="1" type="ORF">CCZ37_15950</name>
</gene>
<dbReference type="EMBL" id="CP022742">
    <property type="protein sequence ID" value="ASU24048.1"/>
    <property type="molecule type" value="Genomic_DNA"/>
</dbReference>
<accession>A0A223N2R1</accession>
<evidence type="ECO:0000313" key="1">
    <source>
        <dbReference type="EMBL" id="ASU24048.1"/>
    </source>
</evidence>
<dbReference type="AlphaFoldDB" id="A0A223N2R1"/>
<keyword evidence="2" id="KW-1185">Reference proteome</keyword>
<dbReference type="Proteomes" id="UP000215148">
    <property type="component" value="Chromosome 2"/>
</dbReference>
<name>A0A223N2R1_9VIBR</name>
<sequence length="188" mass="21748">MDISSALIALLSASFGATFTFWGQRKLLEQRVSLEFQVKQSERLEETRKLELGKLEEKIEEAHVIASELGWEFSLTVLNIDWEANMSLSEYDIKYKALLDKCSRLQVLVDLYVPHLSEDVNKISGNMNMYWGNFRNVLSRTHQGVKPNEMGSVFDSAVKYSRLIPEQAYSLKYELSEFYRTKASRNEC</sequence>
<proteinExistence type="predicted"/>